<proteinExistence type="predicted"/>
<keyword evidence="1 5" id="KW-0413">Isomerase</keyword>
<feature type="signal peptide" evidence="3">
    <location>
        <begin position="1"/>
        <end position="26"/>
    </location>
</feature>
<evidence type="ECO:0000256" key="2">
    <source>
        <dbReference type="SAM" id="MobiDB-lite"/>
    </source>
</evidence>
<evidence type="ECO:0000256" key="3">
    <source>
        <dbReference type="SAM" id="SignalP"/>
    </source>
</evidence>
<feature type="domain" description="PpiC" evidence="4">
    <location>
        <begin position="173"/>
        <end position="277"/>
    </location>
</feature>
<evidence type="ECO:0000259" key="4">
    <source>
        <dbReference type="PROSITE" id="PS50198"/>
    </source>
</evidence>
<comment type="caution">
    <text evidence="5">The sequence shown here is derived from an EMBL/GenBank/DDBJ whole genome shotgun (WGS) entry which is preliminary data.</text>
</comment>
<evidence type="ECO:0000313" key="5">
    <source>
        <dbReference type="EMBL" id="MED5018156.1"/>
    </source>
</evidence>
<dbReference type="EC" id="5.2.1.8" evidence="5"/>
<dbReference type="PROSITE" id="PS51257">
    <property type="entry name" value="PROKAR_LIPOPROTEIN"/>
    <property type="match status" value="1"/>
</dbReference>
<dbReference type="InterPro" id="IPR050245">
    <property type="entry name" value="PrsA_foldase"/>
</dbReference>
<evidence type="ECO:0000313" key="6">
    <source>
        <dbReference type="Proteomes" id="UP001343257"/>
    </source>
</evidence>
<dbReference type="InterPro" id="IPR027304">
    <property type="entry name" value="Trigger_fact/SurA_dom_sf"/>
</dbReference>
<reference evidence="5 6" key="1">
    <citation type="submission" date="2023-03" db="EMBL/GenBank/DDBJ databases">
        <title>Bacillus Genome Sequencing.</title>
        <authorList>
            <person name="Dunlap C."/>
        </authorList>
    </citation>
    <scope>NUCLEOTIDE SEQUENCE [LARGE SCALE GENOMIC DNA]</scope>
    <source>
        <strain evidence="5 6">NRS-52</strain>
    </source>
</reference>
<keyword evidence="1" id="KW-0697">Rotamase</keyword>
<dbReference type="Pfam" id="PF13616">
    <property type="entry name" value="Rotamase_3"/>
    <property type="match status" value="1"/>
</dbReference>
<dbReference type="Proteomes" id="UP001343257">
    <property type="component" value="Unassembled WGS sequence"/>
</dbReference>
<accession>A0ABU6PTF2</accession>
<sequence>MLFNNKKAWKGLVLTLVAAVTVSMLAACEKSQSADQSDSSKIVATYKGGEITEQELDNQKKIISFMSPEYSQFINLSDFQDYVVKQKIAFEYLSNKADETAKKEGEKQATQVLDQNKKSMGDAQFKKLLDGQNLKEEDLKAYLVQAMTALADMTGKVTEDDIKNKYESSKQDYTVATLHHVLIGLQYGDKKERTKEEALKIAKDVKAQLDNGADFAEMAKKYSDDSATKESGGLYEKFTLGQTSVQEFKEKVLTLPLDKVSDPFESTLGYHIIKVDSRQETPYDKLTAEQKDIIKQNLGAAKIDNFMQNELKDIITKIDLPKTDDKTSGSTDGTNKQDSTGANKEDVKSGDTSAK</sequence>
<dbReference type="Gene3D" id="3.10.50.40">
    <property type="match status" value="1"/>
</dbReference>
<protein>
    <submittedName>
        <fullName evidence="5">Peptidylprolyl isomerase</fullName>
        <ecNumber evidence="5">5.2.1.8</ecNumber>
    </submittedName>
</protein>
<dbReference type="InterPro" id="IPR046357">
    <property type="entry name" value="PPIase_dom_sf"/>
</dbReference>
<dbReference type="SUPFAM" id="SSF54534">
    <property type="entry name" value="FKBP-like"/>
    <property type="match status" value="1"/>
</dbReference>
<name>A0ABU6PTF2_9BACL</name>
<dbReference type="SUPFAM" id="SSF109998">
    <property type="entry name" value="Triger factor/SurA peptide-binding domain-like"/>
    <property type="match status" value="1"/>
</dbReference>
<feature type="chain" id="PRO_5047180904" evidence="3">
    <location>
        <begin position="27"/>
        <end position="355"/>
    </location>
</feature>
<dbReference type="RefSeq" id="WP_328278318.1">
    <property type="nucleotide sequence ID" value="NZ_JARTLD010000031.1"/>
</dbReference>
<dbReference type="PANTHER" id="PTHR47245">
    <property type="entry name" value="PEPTIDYLPROLYL ISOMERASE"/>
    <property type="match status" value="1"/>
</dbReference>
<feature type="compositionally biased region" description="Basic and acidic residues" evidence="2">
    <location>
        <begin position="317"/>
        <end position="327"/>
    </location>
</feature>
<keyword evidence="6" id="KW-1185">Reference proteome</keyword>
<keyword evidence="3" id="KW-0732">Signal</keyword>
<dbReference type="PANTHER" id="PTHR47245:SF2">
    <property type="entry name" value="PEPTIDYL-PROLYL CIS-TRANS ISOMERASE HP_0175-RELATED"/>
    <property type="match status" value="1"/>
</dbReference>
<dbReference type="InterPro" id="IPR000297">
    <property type="entry name" value="PPIase_PpiC"/>
</dbReference>
<dbReference type="GO" id="GO:0003755">
    <property type="term" value="F:peptidyl-prolyl cis-trans isomerase activity"/>
    <property type="evidence" value="ECO:0007669"/>
    <property type="project" value="UniProtKB-EC"/>
</dbReference>
<feature type="region of interest" description="Disordered" evidence="2">
    <location>
        <begin position="317"/>
        <end position="355"/>
    </location>
</feature>
<organism evidence="5 6">
    <name type="scientific">Paenibacillus chibensis</name>
    <dbReference type="NCBI Taxonomy" id="59846"/>
    <lineage>
        <taxon>Bacteria</taxon>
        <taxon>Bacillati</taxon>
        <taxon>Bacillota</taxon>
        <taxon>Bacilli</taxon>
        <taxon>Bacillales</taxon>
        <taxon>Paenibacillaceae</taxon>
        <taxon>Paenibacillus</taxon>
    </lineage>
</organism>
<evidence type="ECO:0000256" key="1">
    <source>
        <dbReference type="PROSITE-ProRule" id="PRU00278"/>
    </source>
</evidence>
<dbReference type="EMBL" id="JARTLD010000031">
    <property type="protein sequence ID" value="MED5018156.1"/>
    <property type="molecule type" value="Genomic_DNA"/>
</dbReference>
<feature type="compositionally biased region" description="Basic and acidic residues" evidence="2">
    <location>
        <begin position="343"/>
        <end position="355"/>
    </location>
</feature>
<gene>
    <name evidence="5" type="ORF">P9847_12660</name>
</gene>
<dbReference type="PROSITE" id="PS50198">
    <property type="entry name" value="PPIC_PPIASE_2"/>
    <property type="match status" value="1"/>
</dbReference>